<reference evidence="1" key="1">
    <citation type="submission" date="2022-08" db="EMBL/GenBank/DDBJ databases">
        <title>Genome Sequence of Fusarium decemcellulare.</title>
        <authorList>
            <person name="Buettner E."/>
        </authorList>
    </citation>
    <scope>NUCLEOTIDE SEQUENCE</scope>
    <source>
        <strain evidence="1">Babe19</strain>
    </source>
</reference>
<dbReference type="EMBL" id="JANRMS010003667">
    <property type="protein sequence ID" value="KAJ3516496.1"/>
    <property type="molecule type" value="Genomic_DNA"/>
</dbReference>
<dbReference type="Proteomes" id="UP001148629">
    <property type="component" value="Unassembled WGS sequence"/>
</dbReference>
<evidence type="ECO:0000313" key="1">
    <source>
        <dbReference type="EMBL" id="KAJ3516496.1"/>
    </source>
</evidence>
<evidence type="ECO:0000313" key="2">
    <source>
        <dbReference type="Proteomes" id="UP001148629"/>
    </source>
</evidence>
<organism evidence="1 2">
    <name type="scientific">Fusarium decemcellulare</name>
    <dbReference type="NCBI Taxonomy" id="57161"/>
    <lineage>
        <taxon>Eukaryota</taxon>
        <taxon>Fungi</taxon>
        <taxon>Dikarya</taxon>
        <taxon>Ascomycota</taxon>
        <taxon>Pezizomycotina</taxon>
        <taxon>Sordariomycetes</taxon>
        <taxon>Hypocreomycetidae</taxon>
        <taxon>Hypocreales</taxon>
        <taxon>Nectriaceae</taxon>
        <taxon>Fusarium</taxon>
        <taxon>Fusarium decemcellulare species complex</taxon>
    </lineage>
</organism>
<comment type="caution">
    <text evidence="1">The sequence shown here is derived from an EMBL/GenBank/DDBJ whole genome shotgun (WGS) entry which is preliminary data.</text>
</comment>
<keyword evidence="2" id="KW-1185">Reference proteome</keyword>
<protein>
    <submittedName>
        <fullName evidence="1">Uncharacterized protein</fullName>
    </submittedName>
</protein>
<proteinExistence type="predicted"/>
<accession>A0ACC1RGM3</accession>
<gene>
    <name evidence="1" type="ORF">NM208_g14835</name>
</gene>
<name>A0ACC1RGM3_9HYPO</name>
<sequence>MSLNGKFYAVTGGASGIGLATVELLLSRGASVSLCDIQEVSLERLATRTFKTPGSDSTKAQDAPLYAQKVDVRSRQQVEDWISKTIERFGHLDGAANLAGVIPKSHNIVYVVDQDDGEWDFVFDVNVKGVMNCLRAVLPHLSAGGSIVNAGSGLSLQGREAAAAYAASKHAVVGLTSSVAKEVGPRGIRVNCVAPGYIMTPMMTRAQANQTEASQEDPSATALKRFGEAAEVAQLNAFLLSDDASFVTGATLCIDGGWNC</sequence>